<dbReference type="RefSeq" id="WP_006806198.1">
    <property type="nucleotide sequence ID" value="NZ_ADAD01000002.1"/>
</dbReference>
<feature type="transmembrane region" description="Helical" evidence="1">
    <location>
        <begin position="198"/>
        <end position="217"/>
    </location>
</feature>
<accession>D0GI97</accession>
<keyword evidence="1" id="KW-1133">Transmembrane helix</keyword>
<keyword evidence="1" id="KW-0812">Transmembrane</keyword>
<sequence>MASKYQDIGVYLSWALKVTKKIFREEIKWIFYLFVLILVSSLSNYIPITMEQKIFSWIKSGIIAVIFNTSFILFYRKVIFKIEGKENIELKKVFIKAVILGIIETAIYSLTLNSYIEVDSGIISLFLMVAALFFIFGFLYFKPLYISRNIGFEEAINYNFRLSKGNKMRMFGPIFVTRLLFGIITLVISEVIENLLEIGIISIIVIMLISALVDVLFKVFSIVLESIIYLNVEYLYKEEDIN</sequence>
<keyword evidence="1" id="KW-0472">Membrane</keyword>
<feature type="transmembrane region" description="Helical" evidence="1">
    <location>
        <begin position="29"/>
        <end position="48"/>
    </location>
</feature>
<evidence type="ECO:0000313" key="2">
    <source>
        <dbReference type="EMBL" id="EEY36170.1"/>
    </source>
</evidence>
<organism evidence="2 3">
    <name type="scientific">Pseudoleptotrichia goodfellowii F0264</name>
    <dbReference type="NCBI Taxonomy" id="596323"/>
    <lineage>
        <taxon>Bacteria</taxon>
        <taxon>Fusobacteriati</taxon>
        <taxon>Fusobacteriota</taxon>
        <taxon>Fusobacteriia</taxon>
        <taxon>Fusobacteriales</taxon>
        <taxon>Leptotrichiaceae</taxon>
        <taxon>Pseudoleptotrichia</taxon>
    </lineage>
</organism>
<evidence type="ECO:0000313" key="3">
    <source>
        <dbReference type="Proteomes" id="UP000004226"/>
    </source>
</evidence>
<feature type="transmembrane region" description="Helical" evidence="1">
    <location>
        <begin position="54"/>
        <end position="74"/>
    </location>
</feature>
<name>D0GI97_9FUSO</name>
<comment type="caution">
    <text evidence="2">The sequence shown here is derived from an EMBL/GenBank/DDBJ whole genome shotgun (WGS) entry which is preliminary data.</text>
</comment>
<feature type="transmembrane region" description="Helical" evidence="1">
    <location>
        <begin position="122"/>
        <end position="141"/>
    </location>
</feature>
<dbReference type="EMBL" id="ADAD01000002">
    <property type="protein sequence ID" value="EEY36170.1"/>
    <property type="molecule type" value="Genomic_DNA"/>
</dbReference>
<feature type="transmembrane region" description="Helical" evidence="1">
    <location>
        <begin position="94"/>
        <end position="116"/>
    </location>
</feature>
<feature type="transmembrane region" description="Helical" evidence="1">
    <location>
        <begin position="170"/>
        <end position="192"/>
    </location>
</feature>
<keyword evidence="3" id="KW-1185">Reference proteome</keyword>
<dbReference type="Proteomes" id="UP000004226">
    <property type="component" value="Unassembled WGS sequence"/>
</dbReference>
<dbReference type="AlphaFoldDB" id="D0GI97"/>
<gene>
    <name evidence="2" type="ORF">HMPREF0554_1970</name>
</gene>
<reference evidence="2 3" key="1">
    <citation type="submission" date="2009-10" db="EMBL/GenBank/DDBJ databases">
        <authorList>
            <person name="Harkins D.M."/>
            <person name="Madupu R."/>
            <person name="Durkin A.S."/>
            <person name="Torralba M."/>
            <person name="Methe B."/>
            <person name="Sutton G.G."/>
            <person name="Strausberg R.L."/>
            <person name="Nelson K.E."/>
        </authorList>
    </citation>
    <scope>NUCLEOTIDE SEQUENCE [LARGE SCALE GENOMIC DNA]</scope>
    <source>
        <strain evidence="2 3">F0264</strain>
    </source>
</reference>
<protein>
    <submittedName>
        <fullName evidence="2">Uncharacterized protein</fullName>
    </submittedName>
</protein>
<evidence type="ECO:0000256" key="1">
    <source>
        <dbReference type="SAM" id="Phobius"/>
    </source>
</evidence>
<proteinExistence type="predicted"/>